<evidence type="ECO:0000256" key="1">
    <source>
        <dbReference type="ARBA" id="ARBA00010633"/>
    </source>
</evidence>
<keyword evidence="4" id="KW-0949">S-adenosyl-L-methionine</keyword>
<dbReference type="CDD" id="cd02440">
    <property type="entry name" value="AdoMet_MTases"/>
    <property type="match status" value="1"/>
</dbReference>
<dbReference type="InterPro" id="IPR041698">
    <property type="entry name" value="Methyltransf_25"/>
</dbReference>
<dbReference type="GO" id="GO:0032259">
    <property type="term" value="P:methylation"/>
    <property type="evidence" value="ECO:0007669"/>
    <property type="project" value="UniProtKB-KW"/>
</dbReference>
<feature type="domain" description="Methyltransferase" evidence="5">
    <location>
        <begin position="32"/>
        <end position="103"/>
    </location>
</feature>
<dbReference type="PANTHER" id="PTHR13610">
    <property type="entry name" value="METHYLTRANSFERASE DOMAIN-CONTAINING PROTEIN"/>
    <property type="match status" value="1"/>
</dbReference>
<dbReference type="InterPro" id="IPR029063">
    <property type="entry name" value="SAM-dependent_MTases_sf"/>
</dbReference>
<proteinExistence type="inferred from homology"/>
<dbReference type="GO" id="GO:1905706">
    <property type="term" value="P:regulation of mitochondrial ATP synthesis coupled proton transport"/>
    <property type="evidence" value="ECO:0007669"/>
    <property type="project" value="TreeGrafter"/>
</dbReference>
<keyword evidence="2" id="KW-0489">Methyltransferase</keyword>
<keyword evidence="3" id="KW-0808">Transferase</keyword>
<dbReference type="EMBL" id="BRYA01000661">
    <property type="protein sequence ID" value="GMI28362.1"/>
    <property type="molecule type" value="Genomic_DNA"/>
</dbReference>
<dbReference type="SUPFAM" id="SSF53335">
    <property type="entry name" value="S-adenosyl-L-methionine-dependent methyltransferases"/>
    <property type="match status" value="1"/>
</dbReference>
<keyword evidence="7" id="KW-1185">Reference proteome</keyword>
<dbReference type="AlphaFoldDB" id="A0A9W7FYX9"/>
<comment type="similarity">
    <text evidence="1">Belongs to the ANT/ATPSC lysine N-methyltransferase family.</text>
</comment>
<accession>A0A9W7FYX9</accession>
<dbReference type="GO" id="GO:0016279">
    <property type="term" value="F:protein-lysine N-methyltransferase activity"/>
    <property type="evidence" value="ECO:0007669"/>
    <property type="project" value="InterPro"/>
</dbReference>
<evidence type="ECO:0000259" key="5">
    <source>
        <dbReference type="Pfam" id="PF13649"/>
    </source>
</evidence>
<protein>
    <recommendedName>
        <fullName evidence="5">Methyltransferase domain-containing protein</fullName>
    </recommendedName>
</protein>
<evidence type="ECO:0000256" key="4">
    <source>
        <dbReference type="ARBA" id="ARBA00022691"/>
    </source>
</evidence>
<evidence type="ECO:0000256" key="3">
    <source>
        <dbReference type="ARBA" id="ARBA00022679"/>
    </source>
</evidence>
<dbReference type="InterPro" id="IPR026170">
    <property type="entry name" value="FAM173A/B"/>
</dbReference>
<dbReference type="OrthoDB" id="66144at2759"/>
<dbReference type="PANTHER" id="PTHR13610:SF11">
    <property type="entry name" value="METHYLTRANSFERASE DOMAIN-CONTAINING PROTEIN"/>
    <property type="match status" value="1"/>
</dbReference>
<reference evidence="7" key="1">
    <citation type="journal article" date="2023" name="Commun. Biol.">
        <title>Genome analysis of Parmales, the sister group of diatoms, reveals the evolutionary specialization of diatoms from phago-mixotrophs to photoautotrophs.</title>
        <authorList>
            <person name="Ban H."/>
            <person name="Sato S."/>
            <person name="Yoshikawa S."/>
            <person name="Yamada K."/>
            <person name="Nakamura Y."/>
            <person name="Ichinomiya M."/>
            <person name="Sato N."/>
            <person name="Blanc-Mathieu R."/>
            <person name="Endo H."/>
            <person name="Kuwata A."/>
            <person name="Ogata H."/>
        </authorList>
    </citation>
    <scope>NUCLEOTIDE SEQUENCE [LARGE SCALE GENOMIC DNA]</scope>
</reference>
<evidence type="ECO:0000313" key="7">
    <source>
        <dbReference type="Proteomes" id="UP001165065"/>
    </source>
</evidence>
<dbReference type="Proteomes" id="UP001165065">
    <property type="component" value="Unassembled WGS sequence"/>
</dbReference>
<name>A0A9W7FYX9_9STRA</name>
<comment type="caution">
    <text evidence="6">The sequence shown here is derived from an EMBL/GenBank/DDBJ whole genome shotgun (WGS) entry which is preliminary data.</text>
</comment>
<sequence length="174" mass="18896">MLAPRKKLWSTPERAVTAALDFVAPFKEEDVVYDVGCGDGRVLIKFAMLEGTPAGTKFVGVEIDEDRASEARENVERSGLSDRIAIICENALMVDYGDATVVFLYLIPRGLRLIKPVLLGSEGGGGGGRKIKIVTYMSEFEGETFVSKVNVEPAHQKGAGWPVHLYELEAHGAV</sequence>
<evidence type="ECO:0000313" key="6">
    <source>
        <dbReference type="EMBL" id="GMI28362.1"/>
    </source>
</evidence>
<dbReference type="GO" id="GO:0005739">
    <property type="term" value="C:mitochondrion"/>
    <property type="evidence" value="ECO:0007669"/>
    <property type="project" value="TreeGrafter"/>
</dbReference>
<dbReference type="Gene3D" id="3.40.50.150">
    <property type="entry name" value="Vaccinia Virus protein VP39"/>
    <property type="match status" value="1"/>
</dbReference>
<evidence type="ECO:0000256" key="2">
    <source>
        <dbReference type="ARBA" id="ARBA00022603"/>
    </source>
</evidence>
<gene>
    <name evidence="6" type="ORF">TrCOL_g13078</name>
</gene>
<organism evidence="6 7">
    <name type="scientific">Triparma columacea</name>
    <dbReference type="NCBI Taxonomy" id="722753"/>
    <lineage>
        <taxon>Eukaryota</taxon>
        <taxon>Sar</taxon>
        <taxon>Stramenopiles</taxon>
        <taxon>Ochrophyta</taxon>
        <taxon>Bolidophyceae</taxon>
        <taxon>Parmales</taxon>
        <taxon>Triparmaceae</taxon>
        <taxon>Triparma</taxon>
    </lineage>
</organism>
<dbReference type="Pfam" id="PF13649">
    <property type="entry name" value="Methyltransf_25"/>
    <property type="match status" value="1"/>
</dbReference>